<keyword evidence="1" id="KW-1133">Transmembrane helix</keyword>
<dbReference type="eggNOG" id="COG1196">
    <property type="taxonomic scope" value="Bacteria"/>
</dbReference>
<dbReference type="EMBL" id="AM286690">
    <property type="protein sequence ID" value="CAL15683.1"/>
    <property type="molecule type" value="Genomic_DNA"/>
</dbReference>
<feature type="domain" description="DUF802" evidence="2">
    <location>
        <begin position="442"/>
        <end position="494"/>
    </location>
</feature>
<sequence length="748" mass="81182">MRRFLFALPFVLGAVAVIWIGTTFLGNPVAFTVTLLIAAVYGLGFVELLRYRRDTAKLNLRLQQLPHPNDGRETLTRWLSELPNTLRHAVQRRVDGHPATLPGPVLTPYLTGLLVMLGLLGTFVGMIVTLKGAATALDGSSELSAIRSALSAPIAGLSLAFGTSIAGVAASAMLGLTATLCRRDRMDASRQLDDAVDGQLYRFSLNHQRETAYAALQSQSQVFPELVTALHTLTGRMEQMGEQLTGNQQAFHNGLQEQYQGLARSVADSLRDTLTDSSRLAAESAQSIMAQSLASLSEQAQGTHEKLNAITEQQLGALTERFRDTTEQAAEHWRAGLAEHQQTSARLVSDISTSLAAHHDQFQHNSNSLLQQVRDTQQQLGNASEQQLATITGEFQTASRQALQDWNAGLEAHRASGAELLQQVRDTQQAVAEHSEKQFSAIAGQFQASTEQAAQQWQTGLSEQQRTVATLVNDIRNALHEHNSEFRDSAAGLLSGQQTGMDSLINQLGEQLSVLRDQEAARGDAASERLAKLEATVSEHLGRLGTALEEPMMRLIETASETPKAVAEVISRLREEMTHSSERDNELLEERRRIMAELDTLLSAQQDAAGAQRDAIDTLIRTSSETLSQVSDTFSQQVSDQASQLNQVAGDVAGSAAEVASLSDAFATAVQVFSRANDTLLDNLQQVESSLEKSSARADEQLGYYVEQAREVIELSMASQKEVIDALANLRHGDAPAHNGQRSVSGVN</sequence>
<evidence type="ECO:0000259" key="2">
    <source>
        <dbReference type="Pfam" id="PF05650"/>
    </source>
</evidence>
<dbReference type="STRING" id="393595.ABO_0235"/>
<dbReference type="HOGENOM" id="CLU_016648_0_0_6"/>
<dbReference type="AlphaFoldDB" id="Q0VT37"/>
<reference evidence="3 4" key="1">
    <citation type="journal article" date="2006" name="Nat. Biotechnol.">
        <title>Genome sequence of the ubiquitous hydrocarbon-degrading marine bacterium Alcanivorax borkumensis.</title>
        <authorList>
            <person name="Schneiker S."/>
            <person name="Martins dos Santos V.A.P."/>
            <person name="Bartels D."/>
            <person name="Bekel T."/>
            <person name="Brecht M."/>
            <person name="Buhrmester J."/>
            <person name="Chernikova T.N."/>
            <person name="Denaro R."/>
            <person name="Ferrer M."/>
            <person name="Gertler C."/>
            <person name="Goesmann A."/>
            <person name="Golyshina O.V."/>
            <person name="Kaminski F."/>
            <person name="Khachane A.N."/>
            <person name="Lang S."/>
            <person name="Linke B."/>
            <person name="McHardy A.C."/>
            <person name="Meyer F."/>
            <person name="Nechitaylo T."/>
            <person name="Puehler A."/>
            <person name="Regenhardt D."/>
            <person name="Rupp O."/>
            <person name="Sabirova J.S."/>
            <person name="Selbitschka W."/>
            <person name="Yakimov M.M."/>
            <person name="Timmis K.N."/>
            <person name="Vorhoelter F.-J."/>
            <person name="Weidner S."/>
            <person name="Kaiser O."/>
            <person name="Golyshin P.N."/>
        </authorList>
    </citation>
    <scope>NUCLEOTIDE SEQUENCE [LARGE SCALE GENOMIC DNA]</scope>
    <source>
        <strain evidence="4">ATCC 700651 / DSM 11573 / NCIMB 13689 / SK2</strain>
    </source>
</reference>
<feature type="transmembrane region" description="Helical" evidence="1">
    <location>
        <begin position="154"/>
        <end position="181"/>
    </location>
</feature>
<dbReference type="Proteomes" id="UP000008871">
    <property type="component" value="Chromosome"/>
</dbReference>
<proteinExistence type="predicted"/>
<feature type="domain" description="DUF802" evidence="2">
    <location>
        <begin position="318"/>
        <end position="370"/>
    </location>
</feature>
<keyword evidence="1" id="KW-0472">Membrane</keyword>
<organism evidence="3 4">
    <name type="scientific">Alcanivorax borkumensis (strain ATCC 700651 / DSM 11573 / NCIMB 13689 / SK2)</name>
    <dbReference type="NCBI Taxonomy" id="393595"/>
    <lineage>
        <taxon>Bacteria</taxon>
        <taxon>Pseudomonadati</taxon>
        <taxon>Pseudomonadota</taxon>
        <taxon>Gammaproteobacteria</taxon>
        <taxon>Oceanospirillales</taxon>
        <taxon>Alcanivoracaceae</taxon>
        <taxon>Alcanivorax</taxon>
    </lineage>
</organism>
<feature type="transmembrane region" description="Helical" evidence="1">
    <location>
        <begin position="113"/>
        <end position="134"/>
    </location>
</feature>
<evidence type="ECO:0000313" key="3">
    <source>
        <dbReference type="EMBL" id="CAL15683.1"/>
    </source>
</evidence>
<evidence type="ECO:0000256" key="1">
    <source>
        <dbReference type="SAM" id="Phobius"/>
    </source>
</evidence>
<dbReference type="RefSeq" id="WP_011587531.1">
    <property type="nucleotide sequence ID" value="NC_008260.1"/>
</dbReference>
<dbReference type="KEGG" id="abo:ABO_0235"/>
<dbReference type="Pfam" id="PF05650">
    <property type="entry name" value="DUF802"/>
    <property type="match status" value="2"/>
</dbReference>
<keyword evidence="1" id="KW-0812">Transmembrane</keyword>
<feature type="transmembrane region" description="Helical" evidence="1">
    <location>
        <begin position="26"/>
        <end position="49"/>
    </location>
</feature>
<name>Q0VT37_ALCBS</name>
<protein>
    <recommendedName>
        <fullName evidence="2">DUF802 domain-containing protein</fullName>
    </recommendedName>
</protein>
<dbReference type="Gene3D" id="1.20.120.20">
    <property type="entry name" value="Apolipoprotein"/>
    <property type="match status" value="1"/>
</dbReference>
<evidence type="ECO:0000313" key="4">
    <source>
        <dbReference type="Proteomes" id="UP000008871"/>
    </source>
</evidence>
<keyword evidence="4" id="KW-1185">Reference proteome</keyword>
<dbReference type="InterPro" id="IPR008520">
    <property type="entry name" value="DUF802"/>
</dbReference>
<gene>
    <name evidence="3" type="ordered locus">ABO_0235</name>
</gene>
<accession>Q0VT37</accession>
<dbReference type="OrthoDB" id="6053769at2"/>